<organism evidence="9 10">
    <name type="scientific">Erythrobacter aureus</name>
    <dbReference type="NCBI Taxonomy" id="2182384"/>
    <lineage>
        <taxon>Bacteria</taxon>
        <taxon>Pseudomonadati</taxon>
        <taxon>Pseudomonadota</taxon>
        <taxon>Alphaproteobacteria</taxon>
        <taxon>Sphingomonadales</taxon>
        <taxon>Erythrobacteraceae</taxon>
        <taxon>Erythrobacter/Porphyrobacter group</taxon>
        <taxon>Erythrobacter</taxon>
    </lineage>
</organism>
<evidence type="ECO:0000256" key="5">
    <source>
        <dbReference type="ARBA" id="ARBA00022692"/>
    </source>
</evidence>
<evidence type="ECO:0000256" key="8">
    <source>
        <dbReference type="SAM" id="Phobius"/>
    </source>
</evidence>
<dbReference type="PANTHER" id="PTHR33908">
    <property type="entry name" value="MANNOSYLTRANSFERASE YKCB-RELATED"/>
    <property type="match status" value="1"/>
</dbReference>
<dbReference type="PANTHER" id="PTHR33908:SF11">
    <property type="entry name" value="MEMBRANE PROTEIN"/>
    <property type="match status" value="1"/>
</dbReference>
<evidence type="ECO:0008006" key="11">
    <source>
        <dbReference type="Google" id="ProtNLM"/>
    </source>
</evidence>
<feature type="transmembrane region" description="Helical" evidence="8">
    <location>
        <begin position="282"/>
        <end position="298"/>
    </location>
</feature>
<keyword evidence="5 8" id="KW-0812">Transmembrane</keyword>
<keyword evidence="7 8" id="KW-0472">Membrane</keyword>
<evidence type="ECO:0000313" key="10">
    <source>
        <dbReference type="Proteomes" id="UP000254508"/>
    </source>
</evidence>
<evidence type="ECO:0000313" key="9">
    <source>
        <dbReference type="EMBL" id="AXK43050.1"/>
    </source>
</evidence>
<evidence type="ECO:0000256" key="6">
    <source>
        <dbReference type="ARBA" id="ARBA00022989"/>
    </source>
</evidence>
<evidence type="ECO:0000256" key="1">
    <source>
        <dbReference type="ARBA" id="ARBA00004651"/>
    </source>
</evidence>
<evidence type="ECO:0000256" key="4">
    <source>
        <dbReference type="ARBA" id="ARBA00022679"/>
    </source>
</evidence>
<dbReference type="InterPro" id="IPR050297">
    <property type="entry name" value="LipidA_mod_glycosyltrf_83"/>
</dbReference>
<protein>
    <recommendedName>
        <fullName evidence="11">Glycosyltransferase RgtA/B/C/D-like domain-containing protein</fullName>
    </recommendedName>
</protein>
<feature type="transmembrane region" description="Helical" evidence="8">
    <location>
        <begin position="36"/>
        <end position="54"/>
    </location>
</feature>
<feature type="transmembrane region" description="Helical" evidence="8">
    <location>
        <begin position="137"/>
        <end position="155"/>
    </location>
</feature>
<reference evidence="10" key="1">
    <citation type="submission" date="2018-07" db="EMBL/GenBank/DDBJ databases">
        <title>Genome sequence of Erythrobacter strain YH-07, an antagonistic bacterium isolated from Yellow Sea.</title>
        <authorList>
            <person name="Tang T."/>
            <person name="Liu Q."/>
            <person name="Sun X."/>
        </authorList>
    </citation>
    <scope>NUCLEOTIDE SEQUENCE [LARGE SCALE GENOMIC DNA]</scope>
    <source>
        <strain evidence="10">YH-07</strain>
    </source>
</reference>
<gene>
    <name evidence="9" type="ORF">DVR09_12610</name>
</gene>
<keyword evidence="2" id="KW-1003">Cell membrane</keyword>
<feature type="transmembrane region" description="Helical" evidence="8">
    <location>
        <begin position="186"/>
        <end position="216"/>
    </location>
</feature>
<dbReference type="GO" id="GO:0005886">
    <property type="term" value="C:plasma membrane"/>
    <property type="evidence" value="ECO:0007669"/>
    <property type="project" value="UniProtKB-SubCell"/>
</dbReference>
<feature type="transmembrane region" description="Helical" evidence="8">
    <location>
        <begin position="108"/>
        <end position="125"/>
    </location>
</feature>
<evidence type="ECO:0000256" key="2">
    <source>
        <dbReference type="ARBA" id="ARBA00022475"/>
    </source>
</evidence>
<feature type="transmembrane region" description="Helical" evidence="8">
    <location>
        <begin position="228"/>
        <end position="253"/>
    </location>
</feature>
<feature type="transmembrane region" description="Helical" evidence="8">
    <location>
        <begin position="359"/>
        <end position="377"/>
    </location>
</feature>
<keyword evidence="6 8" id="KW-1133">Transmembrane helix</keyword>
<evidence type="ECO:0000256" key="7">
    <source>
        <dbReference type="ARBA" id="ARBA00023136"/>
    </source>
</evidence>
<sequence>MRGTARNHGGGTVGQMTAMSLDRADSTPKSGASRGALWLVALLTLGALVVRLPFLGDHNADLDEQLYALIGSQMLQGQLPFVDLWDRKPFGLFLLFGLADASGLPAPWSYQLMATGLIVIGALLLRRLALLLVDRGTATVAALLYIVLMTIYGSHSAQTEAFHVPAMLAMALLVRDIRHPNALRRAWFAMLIGGLALQVKYTVFPQCVFFGLWALWGRYRAGRTLSQLVAIAAGFAALGLLPTIGVGLFYLAIGGWEEFWFANFVSFFLREPAPMGRFADDYAIFLLPLMALSIAGLYTRFRMKVAENGLTYTFFWGMLGATLATVFLPSTVYAYYFAALVPAVLLVALPFLDGRGPLGMAPLLAAMIASAGLLYLPQRFEASQSHRAAMEKLVAAIRPHVDSNSACLWVFDGPTALYTATESCLPTRLIYPDHLNNALERGSLGLLQIDEVRRILGTRPTVIVTADRPFTVQNEQVLAHVQTALSRGYVVIAEQRIHDRGLRVWLRRDLMGSSR</sequence>
<evidence type="ECO:0000256" key="3">
    <source>
        <dbReference type="ARBA" id="ARBA00022676"/>
    </source>
</evidence>
<feature type="transmembrane region" description="Helical" evidence="8">
    <location>
        <begin position="310"/>
        <end position="328"/>
    </location>
</feature>
<dbReference type="AlphaFoldDB" id="A0A345YGJ8"/>
<dbReference type="GO" id="GO:0009103">
    <property type="term" value="P:lipopolysaccharide biosynthetic process"/>
    <property type="evidence" value="ECO:0007669"/>
    <property type="project" value="UniProtKB-ARBA"/>
</dbReference>
<comment type="subcellular location">
    <subcellularLocation>
        <location evidence="1">Cell membrane</location>
        <topology evidence="1">Multi-pass membrane protein</topology>
    </subcellularLocation>
</comment>
<keyword evidence="4" id="KW-0808">Transferase</keyword>
<dbReference type="Proteomes" id="UP000254508">
    <property type="component" value="Chromosome"/>
</dbReference>
<accession>A0A345YGJ8</accession>
<keyword evidence="10" id="KW-1185">Reference proteome</keyword>
<proteinExistence type="predicted"/>
<name>A0A345YGJ8_9SPHN</name>
<dbReference type="KEGG" id="err:DVR09_12610"/>
<dbReference type="GO" id="GO:0016763">
    <property type="term" value="F:pentosyltransferase activity"/>
    <property type="evidence" value="ECO:0007669"/>
    <property type="project" value="TreeGrafter"/>
</dbReference>
<dbReference type="EMBL" id="CP031357">
    <property type="protein sequence ID" value="AXK43050.1"/>
    <property type="molecule type" value="Genomic_DNA"/>
</dbReference>
<dbReference type="OrthoDB" id="345761at2"/>
<keyword evidence="3" id="KW-0328">Glycosyltransferase</keyword>